<dbReference type="GO" id="GO:0009279">
    <property type="term" value="C:cell outer membrane"/>
    <property type="evidence" value="ECO:0007669"/>
    <property type="project" value="UniProtKB-SubCell"/>
</dbReference>
<evidence type="ECO:0000256" key="7">
    <source>
        <dbReference type="ARBA" id="ARBA00023237"/>
    </source>
</evidence>
<comment type="caution">
    <text evidence="8">The sequence shown here is derived from an EMBL/GenBank/DDBJ whole genome shotgun (WGS) entry which is preliminary data.</text>
</comment>
<reference evidence="8 9" key="1">
    <citation type="submission" date="2019-08" db="EMBL/GenBank/DDBJ databases">
        <title>Draft genome sequence of Chryseobacterium sp. Gsoil 183.</title>
        <authorList>
            <person name="Im W.-T."/>
        </authorList>
    </citation>
    <scope>NUCLEOTIDE SEQUENCE [LARGE SCALE GENOMIC DNA]</scope>
    <source>
        <strain evidence="8 9">Gsoil 183</strain>
    </source>
</reference>
<dbReference type="OrthoDB" id="13803at2"/>
<protein>
    <submittedName>
        <fullName evidence="8">TolC family protein</fullName>
    </submittedName>
</protein>
<evidence type="ECO:0000256" key="6">
    <source>
        <dbReference type="ARBA" id="ARBA00023136"/>
    </source>
</evidence>
<evidence type="ECO:0000313" key="8">
    <source>
        <dbReference type="EMBL" id="TZF92244.1"/>
    </source>
</evidence>
<keyword evidence="4" id="KW-1134">Transmembrane beta strand</keyword>
<dbReference type="Gene3D" id="1.20.1600.10">
    <property type="entry name" value="Outer membrane efflux proteins (OEP)"/>
    <property type="match status" value="1"/>
</dbReference>
<dbReference type="GO" id="GO:0015562">
    <property type="term" value="F:efflux transmembrane transporter activity"/>
    <property type="evidence" value="ECO:0007669"/>
    <property type="project" value="InterPro"/>
</dbReference>
<dbReference type="Pfam" id="PF02321">
    <property type="entry name" value="OEP"/>
    <property type="match status" value="1"/>
</dbReference>
<comment type="subcellular location">
    <subcellularLocation>
        <location evidence="1">Cell outer membrane</location>
    </subcellularLocation>
</comment>
<keyword evidence="3" id="KW-0813">Transport</keyword>
<dbReference type="PANTHER" id="PTHR30026:SF20">
    <property type="entry name" value="OUTER MEMBRANE PROTEIN TOLC"/>
    <property type="match status" value="1"/>
</dbReference>
<keyword evidence="6" id="KW-0472">Membrane</keyword>
<keyword evidence="9" id="KW-1185">Reference proteome</keyword>
<evidence type="ECO:0000256" key="1">
    <source>
        <dbReference type="ARBA" id="ARBA00004442"/>
    </source>
</evidence>
<dbReference type="SUPFAM" id="SSF56954">
    <property type="entry name" value="Outer membrane efflux proteins (OEP)"/>
    <property type="match status" value="1"/>
</dbReference>
<dbReference type="AlphaFoldDB" id="A0A5D8ZHY7"/>
<evidence type="ECO:0000256" key="2">
    <source>
        <dbReference type="ARBA" id="ARBA00007613"/>
    </source>
</evidence>
<dbReference type="EMBL" id="VTRU01000010">
    <property type="protein sequence ID" value="TZF92244.1"/>
    <property type="molecule type" value="Genomic_DNA"/>
</dbReference>
<gene>
    <name evidence="8" type="ORF">FW781_22090</name>
</gene>
<proteinExistence type="inferred from homology"/>
<dbReference type="PANTHER" id="PTHR30026">
    <property type="entry name" value="OUTER MEMBRANE PROTEIN TOLC"/>
    <property type="match status" value="1"/>
</dbReference>
<name>A0A5D8ZHY7_9FLAO</name>
<evidence type="ECO:0000256" key="4">
    <source>
        <dbReference type="ARBA" id="ARBA00022452"/>
    </source>
</evidence>
<organism evidence="8 9">
    <name type="scientific">Chryseobacterium panacisoli</name>
    <dbReference type="NCBI Taxonomy" id="1807141"/>
    <lineage>
        <taxon>Bacteria</taxon>
        <taxon>Pseudomonadati</taxon>
        <taxon>Bacteroidota</taxon>
        <taxon>Flavobacteriia</taxon>
        <taxon>Flavobacteriales</taxon>
        <taxon>Weeksellaceae</taxon>
        <taxon>Chryseobacterium group</taxon>
        <taxon>Chryseobacterium</taxon>
    </lineage>
</organism>
<evidence type="ECO:0000256" key="3">
    <source>
        <dbReference type="ARBA" id="ARBA00022448"/>
    </source>
</evidence>
<dbReference type="InterPro" id="IPR003423">
    <property type="entry name" value="OMP_efflux"/>
</dbReference>
<keyword evidence="7" id="KW-0998">Cell outer membrane</keyword>
<evidence type="ECO:0000313" key="9">
    <source>
        <dbReference type="Proteomes" id="UP000323884"/>
    </source>
</evidence>
<dbReference type="InterPro" id="IPR051906">
    <property type="entry name" value="TolC-like"/>
</dbReference>
<comment type="similarity">
    <text evidence="2">Belongs to the outer membrane factor (OMF) (TC 1.B.17) family.</text>
</comment>
<evidence type="ECO:0000256" key="5">
    <source>
        <dbReference type="ARBA" id="ARBA00022692"/>
    </source>
</evidence>
<accession>A0A5D8ZHY7</accession>
<dbReference type="GO" id="GO:1990281">
    <property type="term" value="C:efflux pump complex"/>
    <property type="evidence" value="ECO:0007669"/>
    <property type="project" value="TreeGrafter"/>
</dbReference>
<keyword evidence="5" id="KW-0812">Transmembrane</keyword>
<dbReference type="Proteomes" id="UP000323884">
    <property type="component" value="Unassembled WGS sequence"/>
</dbReference>
<sequence length="448" mass="52017">MYLKNKNLSVMFLLCLGFLGYSQKHLDRYIEIGLENNEVIKQKNFDINKSLYALKEAQSLFSPNVAFVTNYTIAYGGRTIDIPIGDMLNPVYSTLNQITNSNAFPQLQNQSVLINPNNFYDVKLHTTMPLLNYEIIYNKKIKAQQTTMQKIELEIYQRELVKDIKIAYYKYLQSVEGIRIYENALAIVKENQRVNRSLFKNDKINRTAVLRSDNEVTRIEANLETAKNTSKNAKSYFNFLINQKLDSEIEIDENMELPTEMITENTSSREELKQLGQAKEINENVYQLTRSSWFPKLSGFADLGLQDFDFKVEKSSRYYFAGLSLEWNIFSGNKNRYKLKQVDEDSKKISSQIDNVKQQLLLQFEVSQNNLKSALEQYESDKKQKDTAQKYNGDVTKLYKEGMAIYIELLDAQNQVVNTQLNANISLYNSWIAFAELERANATFNFNK</sequence>
<dbReference type="GO" id="GO:0015288">
    <property type="term" value="F:porin activity"/>
    <property type="evidence" value="ECO:0007669"/>
    <property type="project" value="TreeGrafter"/>
</dbReference>